<reference evidence="2" key="1">
    <citation type="submission" date="2018-05" db="EMBL/GenBank/DDBJ databases">
        <title>Draft genome of Mucuna pruriens seed.</title>
        <authorList>
            <person name="Nnadi N.E."/>
            <person name="Vos R."/>
            <person name="Hasami M.H."/>
            <person name="Devisetty U.K."/>
            <person name="Aguiy J.C."/>
        </authorList>
    </citation>
    <scope>NUCLEOTIDE SEQUENCE [LARGE SCALE GENOMIC DNA]</scope>
    <source>
        <strain evidence="2">JCA_2017</strain>
    </source>
</reference>
<name>A0A371GH99_MUCPR</name>
<gene>
    <name evidence="2" type="ORF">CR513_28529</name>
</gene>
<dbReference type="Proteomes" id="UP000257109">
    <property type="component" value="Unassembled WGS sequence"/>
</dbReference>
<dbReference type="OrthoDB" id="2021066at2759"/>
<feature type="region of interest" description="Disordered" evidence="1">
    <location>
        <begin position="176"/>
        <end position="256"/>
    </location>
</feature>
<dbReference type="PANTHER" id="PTHR34356">
    <property type="entry name" value="ANTIGENIC HEAT-STABLE PROTEIN"/>
    <property type="match status" value="1"/>
</dbReference>
<feature type="compositionally biased region" description="Basic and acidic residues" evidence="1">
    <location>
        <begin position="188"/>
        <end position="208"/>
    </location>
</feature>
<dbReference type="AlphaFoldDB" id="A0A371GH99"/>
<proteinExistence type="predicted"/>
<feature type="non-terminal residue" evidence="2">
    <location>
        <position position="1"/>
    </location>
</feature>
<evidence type="ECO:0000313" key="3">
    <source>
        <dbReference type="Proteomes" id="UP000257109"/>
    </source>
</evidence>
<keyword evidence="3" id="KW-1185">Reference proteome</keyword>
<dbReference type="PANTHER" id="PTHR34356:SF1">
    <property type="entry name" value="ANTIGENIC HEAT-STABLE PROTEIN"/>
    <property type="match status" value="1"/>
</dbReference>
<evidence type="ECO:0000313" key="2">
    <source>
        <dbReference type="EMBL" id="RDX89703.1"/>
    </source>
</evidence>
<protein>
    <submittedName>
        <fullName evidence="2">Uncharacterized protein</fullName>
    </submittedName>
</protein>
<dbReference type="EMBL" id="QJKJ01005601">
    <property type="protein sequence ID" value="RDX89703.1"/>
    <property type="molecule type" value="Genomic_DNA"/>
</dbReference>
<evidence type="ECO:0000256" key="1">
    <source>
        <dbReference type="SAM" id="MobiDB-lite"/>
    </source>
</evidence>
<organism evidence="2 3">
    <name type="scientific">Mucuna pruriens</name>
    <name type="common">Velvet bean</name>
    <name type="synonym">Dolichos pruriens</name>
    <dbReference type="NCBI Taxonomy" id="157652"/>
    <lineage>
        <taxon>Eukaryota</taxon>
        <taxon>Viridiplantae</taxon>
        <taxon>Streptophyta</taxon>
        <taxon>Embryophyta</taxon>
        <taxon>Tracheophyta</taxon>
        <taxon>Spermatophyta</taxon>
        <taxon>Magnoliopsida</taxon>
        <taxon>eudicotyledons</taxon>
        <taxon>Gunneridae</taxon>
        <taxon>Pentapetalae</taxon>
        <taxon>rosids</taxon>
        <taxon>fabids</taxon>
        <taxon>Fabales</taxon>
        <taxon>Fabaceae</taxon>
        <taxon>Papilionoideae</taxon>
        <taxon>50 kb inversion clade</taxon>
        <taxon>NPAAA clade</taxon>
        <taxon>indigoferoid/millettioid clade</taxon>
        <taxon>Phaseoleae</taxon>
        <taxon>Mucuna</taxon>
    </lineage>
</organism>
<dbReference type="STRING" id="157652.A0A371GH99"/>
<accession>A0A371GH99</accession>
<sequence>VSASSSFVHRIRVFIVPVCSPSPIFRDYDHQLLRFHNQHLSVPTILTKIEILRRFRFGQLRMASSSIITPEDVLESLMNDGSIDALRLKIINQLKANEELKSTTIKMAEQSKVLNTPGAEKQTKRELFDALRKELEASVLEKASKSVWDLILDNNGLGKEISETVERVFCRFSGQEPPLFPLPNGEPQPDKEADNRKEKGKGKQKENENAYSVTPSKKRSFSEVNSEGADETATRSSDPAAVLEGSGKSPLSISKT</sequence>
<comment type="caution">
    <text evidence="2">The sequence shown here is derived from an EMBL/GenBank/DDBJ whole genome shotgun (WGS) entry which is preliminary data.</text>
</comment>